<comment type="caution">
    <text evidence="1">The sequence shown here is derived from an EMBL/GenBank/DDBJ whole genome shotgun (WGS) entry which is preliminary data.</text>
</comment>
<dbReference type="AlphaFoldDB" id="A0A9N7UYU9"/>
<protein>
    <submittedName>
        <fullName evidence="1">Uncharacterized protein</fullName>
    </submittedName>
</protein>
<accession>A0A9N7UYU9</accession>
<dbReference type="Proteomes" id="UP001153269">
    <property type="component" value="Unassembled WGS sequence"/>
</dbReference>
<reference evidence="1" key="1">
    <citation type="submission" date="2020-03" db="EMBL/GenBank/DDBJ databases">
        <authorList>
            <person name="Weist P."/>
        </authorList>
    </citation>
    <scope>NUCLEOTIDE SEQUENCE</scope>
</reference>
<keyword evidence="2" id="KW-1185">Reference proteome</keyword>
<sequence length="110" mass="12602">MKLILILSRLMMKPRAAAPHTLQSEVESEPDGLFQLWTGKTSTLPGEKLEDQLDRPVSSGLVLCSARDSRLKDVLGPEQRRQVPSRLPEDAQEDERLWRLRSFQIQDVCY</sequence>
<proteinExistence type="predicted"/>
<organism evidence="1 2">
    <name type="scientific">Pleuronectes platessa</name>
    <name type="common">European plaice</name>
    <dbReference type="NCBI Taxonomy" id="8262"/>
    <lineage>
        <taxon>Eukaryota</taxon>
        <taxon>Metazoa</taxon>
        <taxon>Chordata</taxon>
        <taxon>Craniata</taxon>
        <taxon>Vertebrata</taxon>
        <taxon>Euteleostomi</taxon>
        <taxon>Actinopterygii</taxon>
        <taxon>Neopterygii</taxon>
        <taxon>Teleostei</taxon>
        <taxon>Neoteleostei</taxon>
        <taxon>Acanthomorphata</taxon>
        <taxon>Carangaria</taxon>
        <taxon>Pleuronectiformes</taxon>
        <taxon>Pleuronectoidei</taxon>
        <taxon>Pleuronectidae</taxon>
        <taxon>Pleuronectes</taxon>
    </lineage>
</organism>
<evidence type="ECO:0000313" key="1">
    <source>
        <dbReference type="EMBL" id="CAB1439624.1"/>
    </source>
</evidence>
<evidence type="ECO:0000313" key="2">
    <source>
        <dbReference type="Proteomes" id="UP001153269"/>
    </source>
</evidence>
<name>A0A9N7UYU9_PLEPL</name>
<dbReference type="EMBL" id="CADEAL010002313">
    <property type="protein sequence ID" value="CAB1439624.1"/>
    <property type="molecule type" value="Genomic_DNA"/>
</dbReference>
<gene>
    <name evidence="1" type="ORF">PLEPLA_LOCUS27402</name>
</gene>